<dbReference type="GO" id="GO:0016998">
    <property type="term" value="P:cell wall macromolecule catabolic process"/>
    <property type="evidence" value="ECO:0007669"/>
    <property type="project" value="InterPro"/>
</dbReference>
<dbReference type="Gene3D" id="1.10.530.40">
    <property type="match status" value="1"/>
</dbReference>
<evidence type="ECO:0000256" key="1">
    <source>
        <dbReference type="ARBA" id="ARBA00007074"/>
    </source>
</evidence>
<keyword evidence="6" id="KW-0788">Thiol protease</keyword>
<keyword evidence="3 7" id="KW-0081">Bacteriolytic enzyme</keyword>
<dbReference type="PROSITE" id="PS51935">
    <property type="entry name" value="NLPC_P60"/>
    <property type="match status" value="1"/>
</dbReference>
<dbReference type="InterPro" id="IPR038765">
    <property type="entry name" value="Papain-like_cys_pep_sf"/>
</dbReference>
<dbReference type="PANTHER" id="PTHR38107">
    <property type="match status" value="1"/>
</dbReference>
<dbReference type="SUPFAM" id="SSF54001">
    <property type="entry name" value="Cysteine proteinases"/>
    <property type="match status" value="1"/>
</dbReference>
<dbReference type="EC" id="3.2.1.17" evidence="7"/>
<comment type="catalytic activity">
    <reaction evidence="7">
        <text>Hydrolysis of (1-&gt;4)-beta-linkages between N-acetylmuramic acid and N-acetyl-D-glucosamine residues in a peptidoglycan and between N-acetyl-D-glucosamine residues in chitodextrins.</text>
        <dbReference type="EC" id="3.2.1.17"/>
    </reaction>
</comment>
<keyword evidence="4" id="KW-0645">Protease</keyword>
<dbReference type="GO" id="GO:0003796">
    <property type="term" value="F:lysozyme activity"/>
    <property type="evidence" value="ECO:0007669"/>
    <property type="project" value="UniProtKB-EC"/>
</dbReference>
<dbReference type="InterPro" id="IPR023346">
    <property type="entry name" value="Lysozyme-like_dom_sf"/>
</dbReference>
<dbReference type="InterPro" id="IPR051018">
    <property type="entry name" value="Bacteriophage_GH24"/>
</dbReference>
<dbReference type="GO" id="GO:0031640">
    <property type="term" value="P:killing of cells of another organism"/>
    <property type="evidence" value="ECO:0007669"/>
    <property type="project" value="UniProtKB-KW"/>
</dbReference>
<dbReference type="EMBL" id="CACRTU010000024">
    <property type="protein sequence ID" value="VYU51524.1"/>
    <property type="molecule type" value="Genomic_DNA"/>
</dbReference>
<dbReference type="PANTHER" id="PTHR38107:SF3">
    <property type="entry name" value="LYSOZYME RRRD-RELATED"/>
    <property type="match status" value="1"/>
</dbReference>
<dbReference type="InterPro" id="IPR002196">
    <property type="entry name" value="Glyco_hydro_24"/>
</dbReference>
<evidence type="ECO:0000259" key="8">
    <source>
        <dbReference type="PROSITE" id="PS51935"/>
    </source>
</evidence>
<evidence type="ECO:0000256" key="4">
    <source>
        <dbReference type="ARBA" id="ARBA00022670"/>
    </source>
</evidence>
<organism evidence="9">
    <name type="scientific">Clostridium butyricum</name>
    <dbReference type="NCBI Taxonomy" id="1492"/>
    <lineage>
        <taxon>Bacteria</taxon>
        <taxon>Bacillati</taxon>
        <taxon>Bacillota</taxon>
        <taxon>Clostridia</taxon>
        <taxon>Eubacteriales</taxon>
        <taxon>Clostridiaceae</taxon>
        <taxon>Clostridium</taxon>
    </lineage>
</organism>
<comment type="similarity">
    <text evidence="7">Belongs to the glycosyl hydrolase 24 family.</text>
</comment>
<dbReference type="InterPro" id="IPR023347">
    <property type="entry name" value="Lysozyme_dom_sf"/>
</dbReference>
<accession>A0A6N3FHF3</accession>
<dbReference type="Gene3D" id="3.90.1720.10">
    <property type="entry name" value="endopeptidase domain like (from Nostoc punctiforme)"/>
    <property type="match status" value="1"/>
</dbReference>
<dbReference type="GO" id="GO:0006508">
    <property type="term" value="P:proteolysis"/>
    <property type="evidence" value="ECO:0007669"/>
    <property type="project" value="UniProtKB-KW"/>
</dbReference>
<dbReference type="GO" id="GO:0009253">
    <property type="term" value="P:peptidoglycan catabolic process"/>
    <property type="evidence" value="ECO:0007669"/>
    <property type="project" value="InterPro"/>
</dbReference>
<protein>
    <recommendedName>
        <fullName evidence="7">Lysozyme</fullName>
        <ecNumber evidence="7">3.2.1.17</ecNumber>
    </recommendedName>
</protein>
<evidence type="ECO:0000256" key="6">
    <source>
        <dbReference type="ARBA" id="ARBA00022807"/>
    </source>
</evidence>
<evidence type="ECO:0000256" key="7">
    <source>
        <dbReference type="RuleBase" id="RU003788"/>
    </source>
</evidence>
<keyword evidence="7" id="KW-0326">Glycosidase</keyword>
<dbReference type="InterPro" id="IPR000064">
    <property type="entry name" value="NLP_P60_dom"/>
</dbReference>
<sequence>MNNIDLRVQKWNDYNNIIPIQDVCTSIKMNCSLKNITTELQFTIGYEYNDYYYFNYEIGDNIYLYINGKLMFCGKITDSTFNLSENTSTFICYDLAWWVVKNNITYNFNREMSVKDALIRVFGAFDFFEYDNIDTYELGKYADMKISKHRIKNKPAKDVLMAIMSDITRVNGIYYYIHMTTTGRIAISECDKYYSGLTIQKSSSNVVDGNLINYTVNRSMQNVVNQYRVYDSNCKEVLEKPLRPVGFDDNDKKRYGIIQDTVILDKDEDLETAIKEAEKEDADELTWNDQTKIVNNYNSKILKIKNQLEVKGYPETEVTVKCIGDINYKVGYGVMCKLPDSEFYDKFMYITASEFEFIPNSDYWINTLTLSTSKKQELTLWEDIEEVVTDENGNIIQGGSILGSSTVVKKALEWAYQTANDDSVGYSMNPNLRNGPDYYDCSAFVIHAYRAGGLSLSNSTYTGDMYAPFLAEGFDDVTSEVNLSTGEGMIAGDVLLNTISHTEIYTGNGKMIGAHSAKIAQSDQVSEKAYNNHPWNYVLRYAITDKTENSDSEGSNGLVSNKYIELLKELEGCDLTLVCRDGDVPTLGYGFTGNEIGGRTTITEAEASAELVEKINNRNYGGAVKKKLDACGISVTQNKFDALTDLAYNAGSGVSDKAIDMLSNGASDNDICAYFKTIIHDGNGNVMAGLVKRRQLNCDMWLNGKYYNPY</sequence>
<evidence type="ECO:0000256" key="5">
    <source>
        <dbReference type="ARBA" id="ARBA00022801"/>
    </source>
</evidence>
<dbReference type="AlphaFoldDB" id="A0A6N3FHF3"/>
<dbReference type="GO" id="GO:0008234">
    <property type="term" value="F:cysteine-type peptidase activity"/>
    <property type="evidence" value="ECO:0007669"/>
    <property type="project" value="UniProtKB-KW"/>
</dbReference>
<keyword evidence="5 7" id="KW-0378">Hydrolase</keyword>
<dbReference type="SUPFAM" id="SSF53955">
    <property type="entry name" value="Lysozyme-like"/>
    <property type="match status" value="1"/>
</dbReference>
<dbReference type="RefSeq" id="WP_156736988.1">
    <property type="nucleotide sequence ID" value="NZ_CACRTU010000024.1"/>
</dbReference>
<dbReference type="Pfam" id="PF00877">
    <property type="entry name" value="NLPC_P60"/>
    <property type="match status" value="1"/>
</dbReference>
<evidence type="ECO:0000256" key="3">
    <source>
        <dbReference type="ARBA" id="ARBA00022638"/>
    </source>
</evidence>
<dbReference type="GO" id="GO:0042742">
    <property type="term" value="P:defense response to bacterium"/>
    <property type="evidence" value="ECO:0007669"/>
    <property type="project" value="UniProtKB-KW"/>
</dbReference>
<reference evidence="9" key="1">
    <citation type="submission" date="2019-11" db="EMBL/GenBank/DDBJ databases">
        <authorList>
            <person name="Feng L."/>
        </authorList>
    </citation>
    <scope>NUCLEOTIDE SEQUENCE</scope>
    <source>
        <strain evidence="9">CButyricumLFYP62</strain>
    </source>
</reference>
<proteinExistence type="inferred from homology"/>
<dbReference type="Pfam" id="PF00959">
    <property type="entry name" value="Phage_lysozyme"/>
    <property type="match status" value="1"/>
</dbReference>
<name>A0A6N3FHF3_CLOBU</name>
<gene>
    <name evidence="9" type="ORF">CBLFYP62_02585</name>
</gene>
<feature type="domain" description="NlpC/P60" evidence="8">
    <location>
        <begin position="401"/>
        <end position="542"/>
    </location>
</feature>
<comment type="similarity">
    <text evidence="1">Belongs to the peptidase C40 family.</text>
</comment>
<evidence type="ECO:0000256" key="2">
    <source>
        <dbReference type="ARBA" id="ARBA00022529"/>
    </source>
</evidence>
<keyword evidence="2 7" id="KW-0929">Antimicrobial</keyword>
<evidence type="ECO:0000313" key="9">
    <source>
        <dbReference type="EMBL" id="VYU51524.1"/>
    </source>
</evidence>